<feature type="compositionally biased region" description="Low complexity" evidence="5">
    <location>
        <begin position="134"/>
        <end position="143"/>
    </location>
</feature>
<accession>A0A1U9QQL0</accession>
<dbReference type="SUPFAM" id="SSF81296">
    <property type="entry name" value="E set domains"/>
    <property type="match status" value="1"/>
</dbReference>
<dbReference type="InterPro" id="IPR032694">
    <property type="entry name" value="CopC/D"/>
</dbReference>
<name>A0A1U9QQL0_STRNV</name>
<dbReference type="Pfam" id="PF04234">
    <property type="entry name" value="CopC"/>
    <property type="match status" value="1"/>
</dbReference>
<keyword evidence="6" id="KW-0472">Membrane</keyword>
<evidence type="ECO:0000256" key="2">
    <source>
        <dbReference type="ARBA" id="ARBA00022723"/>
    </source>
</evidence>
<organism evidence="9 10">
    <name type="scientific">Streptomyces niveus</name>
    <name type="common">Streptomyces spheroides</name>
    <dbReference type="NCBI Taxonomy" id="193462"/>
    <lineage>
        <taxon>Bacteria</taxon>
        <taxon>Bacillati</taxon>
        <taxon>Actinomycetota</taxon>
        <taxon>Actinomycetes</taxon>
        <taxon>Kitasatosporales</taxon>
        <taxon>Streptomycetaceae</taxon>
        <taxon>Streptomyces</taxon>
    </lineage>
</organism>
<keyword evidence="10" id="KW-1185">Reference proteome</keyword>
<dbReference type="KEGG" id="snw:BBN63_07345"/>
<evidence type="ECO:0000256" key="1">
    <source>
        <dbReference type="ARBA" id="ARBA00004196"/>
    </source>
</evidence>
<evidence type="ECO:0000256" key="4">
    <source>
        <dbReference type="ARBA" id="ARBA00023008"/>
    </source>
</evidence>
<dbReference type="GO" id="GO:0005507">
    <property type="term" value="F:copper ion binding"/>
    <property type="evidence" value="ECO:0007669"/>
    <property type="project" value="InterPro"/>
</dbReference>
<dbReference type="RefSeq" id="WP_078074617.1">
    <property type="nucleotide sequence ID" value="NZ_CP018047.1"/>
</dbReference>
<reference evidence="9 10" key="1">
    <citation type="submission" date="2016-11" db="EMBL/GenBank/DDBJ databases">
        <title>Complete genome sequence of Streptomyces niveus SCSIO 3406.</title>
        <authorList>
            <person name="Zhu Q."/>
            <person name="Cheng W."/>
            <person name="Song Y."/>
            <person name="Li Q."/>
            <person name="Ju J."/>
        </authorList>
    </citation>
    <scope>NUCLEOTIDE SEQUENCE [LARGE SCALE GENOMIC DNA]</scope>
    <source>
        <strain evidence="9 10">SCSIO 3406</strain>
    </source>
</reference>
<evidence type="ECO:0000313" key="9">
    <source>
        <dbReference type="EMBL" id="AQU66091.1"/>
    </source>
</evidence>
<gene>
    <name evidence="9" type="ORF">BBN63_07345</name>
</gene>
<evidence type="ECO:0000256" key="6">
    <source>
        <dbReference type="SAM" id="Phobius"/>
    </source>
</evidence>
<dbReference type="GO" id="GO:0046688">
    <property type="term" value="P:response to copper ion"/>
    <property type="evidence" value="ECO:0007669"/>
    <property type="project" value="InterPro"/>
</dbReference>
<dbReference type="InterPro" id="IPR007348">
    <property type="entry name" value="CopC_dom"/>
</dbReference>
<keyword evidence="6" id="KW-0812">Transmembrane</keyword>
<protein>
    <recommendedName>
        <fullName evidence="8">CopC domain-containing protein</fullName>
    </recommendedName>
</protein>
<evidence type="ECO:0000256" key="5">
    <source>
        <dbReference type="SAM" id="MobiDB-lite"/>
    </source>
</evidence>
<keyword evidence="4" id="KW-0186">Copper</keyword>
<evidence type="ECO:0000256" key="7">
    <source>
        <dbReference type="SAM" id="SignalP"/>
    </source>
</evidence>
<dbReference type="GO" id="GO:0030313">
    <property type="term" value="C:cell envelope"/>
    <property type="evidence" value="ECO:0007669"/>
    <property type="project" value="UniProtKB-SubCell"/>
</dbReference>
<dbReference type="InterPro" id="IPR014755">
    <property type="entry name" value="Cu-Rt/internalin_Ig-like"/>
</dbReference>
<feature type="compositionally biased region" description="Pro residues" evidence="5">
    <location>
        <begin position="144"/>
        <end position="156"/>
    </location>
</feature>
<keyword evidence="6" id="KW-1133">Transmembrane helix</keyword>
<feature type="compositionally biased region" description="Low complexity" evidence="5">
    <location>
        <begin position="165"/>
        <end position="188"/>
    </location>
</feature>
<evidence type="ECO:0000259" key="8">
    <source>
        <dbReference type="Pfam" id="PF04234"/>
    </source>
</evidence>
<dbReference type="Proteomes" id="UP000189677">
    <property type="component" value="Chromosome"/>
</dbReference>
<dbReference type="GO" id="GO:0042597">
    <property type="term" value="C:periplasmic space"/>
    <property type="evidence" value="ECO:0007669"/>
    <property type="project" value="InterPro"/>
</dbReference>
<dbReference type="GO" id="GO:0006825">
    <property type="term" value="P:copper ion transport"/>
    <property type="evidence" value="ECO:0007669"/>
    <property type="project" value="InterPro"/>
</dbReference>
<feature type="chain" id="PRO_5012934072" description="CopC domain-containing protein" evidence="7">
    <location>
        <begin position="35"/>
        <end position="219"/>
    </location>
</feature>
<feature type="region of interest" description="Disordered" evidence="5">
    <location>
        <begin position="132"/>
        <end position="188"/>
    </location>
</feature>
<dbReference type="GO" id="GO:0005886">
    <property type="term" value="C:plasma membrane"/>
    <property type="evidence" value="ECO:0007669"/>
    <property type="project" value="TreeGrafter"/>
</dbReference>
<dbReference type="OrthoDB" id="5242236at2"/>
<keyword evidence="2" id="KW-0479">Metal-binding</keyword>
<dbReference type="PANTHER" id="PTHR34820">
    <property type="entry name" value="INNER MEMBRANE PROTEIN YEBZ"/>
    <property type="match status" value="1"/>
</dbReference>
<evidence type="ECO:0000313" key="10">
    <source>
        <dbReference type="Proteomes" id="UP000189677"/>
    </source>
</evidence>
<keyword evidence="3 7" id="KW-0732">Signal</keyword>
<feature type="signal peptide" evidence="7">
    <location>
        <begin position="1"/>
        <end position="34"/>
    </location>
</feature>
<dbReference type="EMBL" id="CP018047">
    <property type="protein sequence ID" value="AQU66091.1"/>
    <property type="molecule type" value="Genomic_DNA"/>
</dbReference>
<evidence type="ECO:0000256" key="3">
    <source>
        <dbReference type="ARBA" id="ARBA00022729"/>
    </source>
</evidence>
<sequence>MHAVNRRAARVAARCLVVPLAAAPLLYAAQPAFAHTELVAGSPAESASESRPPRSIELTFSDEMTSRYAKVALTAPDGGQGAAGLPQVTGRTVTLPVKPGLPAGSYTVGYRVVSADGHPVAGSYRFTVEDEDAAAGPATTPAPRAAPDPPRTPGEDPPQMGATSPGADATPSTGATPPTGAASPTGVPALPVLVGGLLLLGAAGASAAVVRRRRARHGS</sequence>
<comment type="subcellular location">
    <subcellularLocation>
        <location evidence="1">Cell envelope</location>
    </subcellularLocation>
</comment>
<feature type="domain" description="CopC" evidence="8">
    <location>
        <begin position="35"/>
        <end position="128"/>
    </location>
</feature>
<dbReference type="PANTHER" id="PTHR34820:SF4">
    <property type="entry name" value="INNER MEMBRANE PROTEIN YEBZ"/>
    <property type="match status" value="1"/>
</dbReference>
<dbReference type="Gene3D" id="2.60.40.1220">
    <property type="match status" value="1"/>
</dbReference>
<dbReference type="AlphaFoldDB" id="A0A1U9QQL0"/>
<feature type="transmembrane region" description="Helical" evidence="6">
    <location>
        <begin position="189"/>
        <end position="210"/>
    </location>
</feature>
<dbReference type="InterPro" id="IPR014756">
    <property type="entry name" value="Ig_E-set"/>
</dbReference>
<proteinExistence type="predicted"/>